<dbReference type="GO" id="GO:0097255">
    <property type="term" value="C:R2TP complex"/>
    <property type="evidence" value="ECO:0007669"/>
    <property type="project" value="TreeGrafter"/>
</dbReference>
<dbReference type="InterPro" id="IPR041442">
    <property type="entry name" value="PIH1D1/2/3_CS-like"/>
</dbReference>
<dbReference type="Proteomes" id="UP000001070">
    <property type="component" value="Unassembled WGS sequence"/>
</dbReference>
<dbReference type="EMBL" id="CH916372">
    <property type="protein sequence ID" value="EDV99114.1"/>
    <property type="molecule type" value="Genomic_DNA"/>
</dbReference>
<dbReference type="GO" id="GO:0006364">
    <property type="term" value="P:rRNA processing"/>
    <property type="evidence" value="ECO:0007669"/>
    <property type="project" value="TreeGrafter"/>
</dbReference>
<dbReference type="OMA" id="KWCESEL"/>
<feature type="compositionally biased region" description="Acidic residues" evidence="4">
    <location>
        <begin position="285"/>
        <end position="300"/>
    </location>
</feature>
<dbReference type="InParanoid" id="B4JQD4"/>
<dbReference type="InterPro" id="IPR050734">
    <property type="entry name" value="PIH1/Kintoun_subfamily"/>
</dbReference>
<evidence type="ECO:0000256" key="3">
    <source>
        <dbReference type="ARBA" id="ARBA00046233"/>
    </source>
</evidence>
<dbReference type="PANTHER" id="PTHR22997">
    <property type="entry name" value="PIH1 DOMAIN-CONTAINING PROTEIN 1"/>
    <property type="match status" value="1"/>
</dbReference>
<gene>
    <name evidence="7" type="primary">Dgri\GH13678</name>
    <name evidence="7" type="ORF">Dgri_GH13678</name>
</gene>
<evidence type="ECO:0000313" key="7">
    <source>
        <dbReference type="EMBL" id="EDV99114.1"/>
    </source>
</evidence>
<feature type="region of interest" description="Disordered" evidence="4">
    <location>
        <begin position="284"/>
        <end position="303"/>
    </location>
</feature>
<dbReference type="InterPro" id="IPR012981">
    <property type="entry name" value="PIH1_N"/>
</dbReference>
<organism evidence="8">
    <name type="scientific">Drosophila grimshawi</name>
    <name type="common">Hawaiian fruit fly</name>
    <name type="synonym">Idiomyia grimshawi</name>
    <dbReference type="NCBI Taxonomy" id="7222"/>
    <lineage>
        <taxon>Eukaryota</taxon>
        <taxon>Metazoa</taxon>
        <taxon>Ecdysozoa</taxon>
        <taxon>Arthropoda</taxon>
        <taxon>Hexapoda</taxon>
        <taxon>Insecta</taxon>
        <taxon>Pterygota</taxon>
        <taxon>Neoptera</taxon>
        <taxon>Endopterygota</taxon>
        <taxon>Diptera</taxon>
        <taxon>Brachycera</taxon>
        <taxon>Muscomorpha</taxon>
        <taxon>Ephydroidea</taxon>
        <taxon>Drosophilidae</taxon>
        <taxon>Drosophila</taxon>
        <taxon>Hawaiian Drosophila</taxon>
    </lineage>
</organism>
<feature type="compositionally biased region" description="Basic and acidic residues" evidence="4">
    <location>
        <begin position="196"/>
        <end position="210"/>
    </location>
</feature>
<evidence type="ECO:0000256" key="4">
    <source>
        <dbReference type="SAM" id="MobiDB-lite"/>
    </source>
</evidence>
<dbReference type="OrthoDB" id="7865757at2759"/>
<dbReference type="HOGENOM" id="CLU_020831_0_0_1"/>
<protein>
    <recommendedName>
        <fullName evidence="2">PIH1 domain-containing protein 1</fullName>
    </recommendedName>
</protein>
<feature type="domain" description="PIH1 N-terminal" evidence="5">
    <location>
        <begin position="492"/>
        <end position="629"/>
    </location>
</feature>
<reference evidence="7 8" key="1">
    <citation type="journal article" date="2007" name="Nature">
        <title>Evolution of genes and genomes on the Drosophila phylogeny.</title>
        <authorList>
            <consortium name="Drosophila 12 Genomes Consortium"/>
            <person name="Clark A.G."/>
            <person name="Eisen M.B."/>
            <person name="Smith D.R."/>
            <person name="Bergman C.M."/>
            <person name="Oliver B."/>
            <person name="Markow T.A."/>
            <person name="Kaufman T.C."/>
            <person name="Kellis M."/>
            <person name="Gelbart W."/>
            <person name="Iyer V.N."/>
            <person name="Pollard D.A."/>
            <person name="Sackton T.B."/>
            <person name="Larracuente A.M."/>
            <person name="Singh N.D."/>
            <person name="Abad J.P."/>
            <person name="Abt D.N."/>
            <person name="Adryan B."/>
            <person name="Aguade M."/>
            <person name="Akashi H."/>
            <person name="Anderson W.W."/>
            <person name="Aquadro C.F."/>
            <person name="Ardell D.H."/>
            <person name="Arguello R."/>
            <person name="Artieri C.G."/>
            <person name="Barbash D.A."/>
            <person name="Barker D."/>
            <person name="Barsanti P."/>
            <person name="Batterham P."/>
            <person name="Batzoglou S."/>
            <person name="Begun D."/>
            <person name="Bhutkar A."/>
            <person name="Blanco E."/>
            <person name="Bosak S.A."/>
            <person name="Bradley R.K."/>
            <person name="Brand A.D."/>
            <person name="Brent M.R."/>
            <person name="Brooks A.N."/>
            <person name="Brown R.H."/>
            <person name="Butlin R.K."/>
            <person name="Caggese C."/>
            <person name="Calvi B.R."/>
            <person name="Bernardo de Carvalho A."/>
            <person name="Caspi A."/>
            <person name="Castrezana S."/>
            <person name="Celniker S.E."/>
            <person name="Chang J.L."/>
            <person name="Chapple C."/>
            <person name="Chatterji S."/>
            <person name="Chinwalla A."/>
            <person name="Civetta A."/>
            <person name="Clifton S.W."/>
            <person name="Comeron J.M."/>
            <person name="Costello J.C."/>
            <person name="Coyne J.A."/>
            <person name="Daub J."/>
            <person name="David R.G."/>
            <person name="Delcher A.L."/>
            <person name="Delehaunty K."/>
            <person name="Do C.B."/>
            <person name="Ebling H."/>
            <person name="Edwards K."/>
            <person name="Eickbush T."/>
            <person name="Evans J.D."/>
            <person name="Filipski A."/>
            <person name="Findeiss S."/>
            <person name="Freyhult E."/>
            <person name="Fulton L."/>
            <person name="Fulton R."/>
            <person name="Garcia A.C."/>
            <person name="Gardiner A."/>
            <person name="Garfield D.A."/>
            <person name="Garvin B.E."/>
            <person name="Gibson G."/>
            <person name="Gilbert D."/>
            <person name="Gnerre S."/>
            <person name="Godfrey J."/>
            <person name="Good R."/>
            <person name="Gotea V."/>
            <person name="Gravely B."/>
            <person name="Greenberg A.J."/>
            <person name="Griffiths-Jones S."/>
            <person name="Gross S."/>
            <person name="Guigo R."/>
            <person name="Gustafson E.A."/>
            <person name="Haerty W."/>
            <person name="Hahn M.W."/>
            <person name="Halligan D.L."/>
            <person name="Halpern A.L."/>
            <person name="Halter G.M."/>
            <person name="Han M.V."/>
            <person name="Heger A."/>
            <person name="Hillier L."/>
            <person name="Hinrichs A.S."/>
            <person name="Holmes I."/>
            <person name="Hoskins R.A."/>
            <person name="Hubisz M.J."/>
            <person name="Hultmark D."/>
            <person name="Huntley M.A."/>
            <person name="Jaffe D.B."/>
            <person name="Jagadeeshan S."/>
            <person name="Jeck W.R."/>
            <person name="Johnson J."/>
            <person name="Jones C.D."/>
            <person name="Jordan W.C."/>
            <person name="Karpen G.H."/>
            <person name="Kataoka E."/>
            <person name="Keightley P.D."/>
            <person name="Kheradpour P."/>
            <person name="Kirkness E.F."/>
            <person name="Koerich L.B."/>
            <person name="Kristiansen K."/>
            <person name="Kudrna D."/>
            <person name="Kulathinal R.J."/>
            <person name="Kumar S."/>
            <person name="Kwok R."/>
            <person name="Lander E."/>
            <person name="Langley C.H."/>
            <person name="Lapoint R."/>
            <person name="Lazzaro B.P."/>
            <person name="Lee S.J."/>
            <person name="Levesque L."/>
            <person name="Li R."/>
            <person name="Lin C.F."/>
            <person name="Lin M.F."/>
            <person name="Lindblad-Toh K."/>
            <person name="Llopart A."/>
            <person name="Long M."/>
            <person name="Low L."/>
            <person name="Lozovsky E."/>
            <person name="Lu J."/>
            <person name="Luo M."/>
            <person name="Machado C.A."/>
            <person name="Makalowski W."/>
            <person name="Marzo M."/>
            <person name="Matsuda M."/>
            <person name="Matzkin L."/>
            <person name="McAllister B."/>
            <person name="McBride C.S."/>
            <person name="McKernan B."/>
            <person name="McKernan K."/>
            <person name="Mendez-Lago M."/>
            <person name="Minx P."/>
            <person name="Mollenhauer M.U."/>
            <person name="Montooth K."/>
            <person name="Mount S.M."/>
            <person name="Mu X."/>
            <person name="Myers E."/>
            <person name="Negre B."/>
            <person name="Newfeld S."/>
            <person name="Nielsen R."/>
            <person name="Noor M.A."/>
            <person name="O'Grady P."/>
            <person name="Pachter L."/>
            <person name="Papaceit M."/>
            <person name="Parisi M.J."/>
            <person name="Parisi M."/>
            <person name="Parts L."/>
            <person name="Pedersen J.S."/>
            <person name="Pesole G."/>
            <person name="Phillippy A.M."/>
            <person name="Ponting C.P."/>
            <person name="Pop M."/>
            <person name="Porcelli D."/>
            <person name="Powell J.R."/>
            <person name="Prohaska S."/>
            <person name="Pruitt K."/>
            <person name="Puig M."/>
            <person name="Quesneville H."/>
            <person name="Ram K.R."/>
            <person name="Rand D."/>
            <person name="Rasmussen M.D."/>
            <person name="Reed L.K."/>
            <person name="Reenan R."/>
            <person name="Reily A."/>
            <person name="Remington K.A."/>
            <person name="Rieger T.T."/>
            <person name="Ritchie M.G."/>
            <person name="Robin C."/>
            <person name="Rogers Y.H."/>
            <person name="Rohde C."/>
            <person name="Rozas J."/>
            <person name="Rubenfield M.J."/>
            <person name="Ruiz A."/>
            <person name="Russo S."/>
            <person name="Salzberg S.L."/>
            <person name="Sanchez-Gracia A."/>
            <person name="Saranga D.J."/>
            <person name="Sato H."/>
            <person name="Schaeffer S.W."/>
            <person name="Schatz M.C."/>
            <person name="Schlenke T."/>
            <person name="Schwartz R."/>
            <person name="Segarra C."/>
            <person name="Singh R.S."/>
            <person name="Sirot L."/>
            <person name="Sirota M."/>
            <person name="Sisneros N.B."/>
            <person name="Smith C.D."/>
            <person name="Smith T.F."/>
            <person name="Spieth J."/>
            <person name="Stage D.E."/>
            <person name="Stark A."/>
            <person name="Stephan W."/>
            <person name="Strausberg R.L."/>
            <person name="Strempel S."/>
            <person name="Sturgill D."/>
            <person name="Sutton G."/>
            <person name="Sutton G.G."/>
            <person name="Tao W."/>
            <person name="Teichmann S."/>
            <person name="Tobari Y.N."/>
            <person name="Tomimura Y."/>
            <person name="Tsolas J.M."/>
            <person name="Valente V.L."/>
            <person name="Venter E."/>
            <person name="Venter J.C."/>
            <person name="Vicario S."/>
            <person name="Vieira F.G."/>
            <person name="Vilella A.J."/>
            <person name="Villasante A."/>
            <person name="Walenz B."/>
            <person name="Wang J."/>
            <person name="Wasserman M."/>
            <person name="Watts T."/>
            <person name="Wilson D."/>
            <person name="Wilson R.K."/>
            <person name="Wing R.A."/>
            <person name="Wolfner M.F."/>
            <person name="Wong A."/>
            <person name="Wong G.K."/>
            <person name="Wu C.I."/>
            <person name="Wu G."/>
            <person name="Yamamoto D."/>
            <person name="Yang H.P."/>
            <person name="Yang S.P."/>
            <person name="Yorke J.A."/>
            <person name="Yoshida K."/>
            <person name="Zdobnov E."/>
            <person name="Zhang P."/>
            <person name="Zhang Y."/>
            <person name="Zimin A.V."/>
            <person name="Baldwin J."/>
            <person name="Abdouelleil A."/>
            <person name="Abdulkadir J."/>
            <person name="Abebe A."/>
            <person name="Abera B."/>
            <person name="Abreu J."/>
            <person name="Acer S.C."/>
            <person name="Aftuck L."/>
            <person name="Alexander A."/>
            <person name="An P."/>
            <person name="Anderson E."/>
            <person name="Anderson S."/>
            <person name="Arachi H."/>
            <person name="Azer M."/>
            <person name="Bachantsang P."/>
            <person name="Barry A."/>
            <person name="Bayul T."/>
            <person name="Berlin A."/>
            <person name="Bessette D."/>
            <person name="Bloom T."/>
            <person name="Blye J."/>
            <person name="Boguslavskiy L."/>
            <person name="Bonnet C."/>
            <person name="Boukhgalter B."/>
            <person name="Bourzgui I."/>
            <person name="Brown A."/>
            <person name="Cahill P."/>
            <person name="Channer S."/>
            <person name="Cheshatsang Y."/>
            <person name="Chuda L."/>
            <person name="Citroen M."/>
            <person name="Collymore A."/>
            <person name="Cooke P."/>
            <person name="Costello M."/>
            <person name="D'Aco K."/>
            <person name="Daza R."/>
            <person name="De Haan G."/>
            <person name="DeGray S."/>
            <person name="DeMaso C."/>
            <person name="Dhargay N."/>
            <person name="Dooley K."/>
            <person name="Dooley E."/>
            <person name="Doricent M."/>
            <person name="Dorje P."/>
            <person name="Dorjee K."/>
            <person name="Dupes A."/>
            <person name="Elong R."/>
            <person name="Falk J."/>
            <person name="Farina A."/>
            <person name="Faro S."/>
            <person name="Ferguson D."/>
            <person name="Fisher S."/>
            <person name="Foley C.D."/>
            <person name="Franke A."/>
            <person name="Friedrich D."/>
            <person name="Gadbois L."/>
            <person name="Gearin G."/>
            <person name="Gearin C.R."/>
            <person name="Giannoukos G."/>
            <person name="Goode T."/>
            <person name="Graham J."/>
            <person name="Grandbois E."/>
            <person name="Grewal S."/>
            <person name="Gyaltsen K."/>
            <person name="Hafez N."/>
            <person name="Hagos B."/>
            <person name="Hall J."/>
            <person name="Henson C."/>
            <person name="Hollinger A."/>
            <person name="Honan T."/>
            <person name="Huard M.D."/>
            <person name="Hughes L."/>
            <person name="Hurhula B."/>
            <person name="Husby M.E."/>
            <person name="Kamat A."/>
            <person name="Kanga B."/>
            <person name="Kashin S."/>
            <person name="Khazanovich D."/>
            <person name="Kisner P."/>
            <person name="Lance K."/>
            <person name="Lara M."/>
            <person name="Lee W."/>
            <person name="Lennon N."/>
            <person name="Letendre F."/>
            <person name="LeVine R."/>
            <person name="Lipovsky A."/>
            <person name="Liu X."/>
            <person name="Liu J."/>
            <person name="Liu S."/>
            <person name="Lokyitsang T."/>
            <person name="Lokyitsang Y."/>
            <person name="Lubonja R."/>
            <person name="Lui A."/>
            <person name="MacDonald P."/>
            <person name="Magnisalis V."/>
            <person name="Maru K."/>
            <person name="Matthews C."/>
            <person name="McCusker W."/>
            <person name="McDonough S."/>
            <person name="Mehta T."/>
            <person name="Meldrim J."/>
            <person name="Meneus L."/>
            <person name="Mihai O."/>
            <person name="Mihalev A."/>
            <person name="Mihova T."/>
            <person name="Mittelman R."/>
            <person name="Mlenga V."/>
            <person name="Montmayeur A."/>
            <person name="Mulrain L."/>
            <person name="Navidi A."/>
            <person name="Naylor J."/>
            <person name="Negash T."/>
            <person name="Nguyen T."/>
            <person name="Nguyen N."/>
            <person name="Nicol R."/>
            <person name="Norbu C."/>
            <person name="Norbu N."/>
            <person name="Novod N."/>
            <person name="O'Neill B."/>
            <person name="Osman S."/>
            <person name="Markiewicz E."/>
            <person name="Oyono O.L."/>
            <person name="Patti C."/>
            <person name="Phunkhang P."/>
            <person name="Pierre F."/>
            <person name="Priest M."/>
            <person name="Raghuraman S."/>
            <person name="Rege F."/>
            <person name="Reyes R."/>
            <person name="Rise C."/>
            <person name="Rogov P."/>
            <person name="Ross K."/>
            <person name="Ryan E."/>
            <person name="Settipalli S."/>
            <person name="Shea T."/>
            <person name="Sherpa N."/>
            <person name="Shi L."/>
            <person name="Shih D."/>
            <person name="Sparrow T."/>
            <person name="Spaulding J."/>
            <person name="Stalker J."/>
            <person name="Stange-Thomann N."/>
            <person name="Stavropoulos S."/>
            <person name="Stone C."/>
            <person name="Strader C."/>
            <person name="Tesfaye S."/>
            <person name="Thomson T."/>
            <person name="Thoulutsang Y."/>
            <person name="Thoulutsang D."/>
            <person name="Topham K."/>
            <person name="Topping I."/>
            <person name="Tsamla T."/>
            <person name="Vassiliev H."/>
            <person name="Vo A."/>
            <person name="Wangchuk T."/>
            <person name="Wangdi T."/>
            <person name="Weiand M."/>
            <person name="Wilkinson J."/>
            <person name="Wilson A."/>
            <person name="Yadav S."/>
            <person name="Young G."/>
            <person name="Yu Q."/>
            <person name="Zembek L."/>
            <person name="Zhong D."/>
            <person name="Zimmer A."/>
            <person name="Zwirko Z."/>
            <person name="Jaffe D.B."/>
            <person name="Alvarez P."/>
            <person name="Brockman W."/>
            <person name="Butler J."/>
            <person name="Chin C."/>
            <person name="Gnerre S."/>
            <person name="Grabherr M."/>
            <person name="Kleber M."/>
            <person name="Mauceli E."/>
            <person name="MacCallum I."/>
        </authorList>
    </citation>
    <scope>NUCLEOTIDE SEQUENCE [LARGE SCALE GENOMIC DNA]</scope>
    <source>
        <strain evidence="8">Tucson 15287-2541.00</strain>
    </source>
</reference>
<feature type="domain" description="PIH1D1/2/3 CS-like" evidence="6">
    <location>
        <begin position="688"/>
        <end position="764"/>
    </location>
</feature>
<dbReference type="STRING" id="7222.B4JQD4"/>
<evidence type="ECO:0000256" key="1">
    <source>
        <dbReference type="ARBA" id="ARBA00008511"/>
    </source>
</evidence>
<dbReference type="Pfam" id="PF08190">
    <property type="entry name" value="PIH1"/>
    <property type="match status" value="1"/>
</dbReference>
<dbReference type="GO" id="GO:0000492">
    <property type="term" value="P:box C/D snoRNP assembly"/>
    <property type="evidence" value="ECO:0007669"/>
    <property type="project" value="TreeGrafter"/>
</dbReference>
<proteinExistence type="inferred from homology"/>
<evidence type="ECO:0000259" key="5">
    <source>
        <dbReference type="Pfam" id="PF08190"/>
    </source>
</evidence>
<keyword evidence="8" id="KW-1185">Reference proteome</keyword>
<dbReference type="AlphaFoldDB" id="B4JQD4"/>
<dbReference type="eggNOG" id="KOG4356">
    <property type="taxonomic scope" value="Eukaryota"/>
</dbReference>
<evidence type="ECO:0000259" key="6">
    <source>
        <dbReference type="Pfam" id="PF18201"/>
    </source>
</evidence>
<dbReference type="PANTHER" id="PTHR22997:SF0">
    <property type="entry name" value="PIH1 DOMAIN-CONTAINING PROTEIN 1"/>
    <property type="match status" value="1"/>
</dbReference>
<comment type="similarity">
    <text evidence="1">Belongs to the PIH1 family.</text>
</comment>
<dbReference type="Pfam" id="PF18201">
    <property type="entry name" value="PIH1_CS"/>
    <property type="match status" value="1"/>
</dbReference>
<feature type="region of interest" description="Disordered" evidence="4">
    <location>
        <begin position="32"/>
        <end position="72"/>
    </location>
</feature>
<evidence type="ECO:0000256" key="2">
    <source>
        <dbReference type="ARBA" id="ARBA00040540"/>
    </source>
</evidence>
<feature type="region of interest" description="Disordered" evidence="4">
    <location>
        <begin position="149"/>
        <end position="170"/>
    </location>
</feature>
<evidence type="ECO:0000313" key="8">
    <source>
        <dbReference type="Proteomes" id="UP000001070"/>
    </source>
</evidence>
<comment type="function">
    <text evidence="3">Involved in the assembly of C/D box small nucleolar ribonucleoprotein (snoRNP) particles. Recruits the SWI/SNF complex to the core promoter of rRNA genes and enhances pre-rRNA transcription. Mediates interaction of TELO2 with the R2TP complex which is necessary for the stability of MTOR and SMG1. Positively regulates the assembly and activity of the mTORC1 complex.</text>
</comment>
<accession>B4JQD4</accession>
<dbReference type="GO" id="GO:1990904">
    <property type="term" value="C:ribonucleoprotein complex"/>
    <property type="evidence" value="ECO:0007669"/>
    <property type="project" value="TreeGrafter"/>
</dbReference>
<sequence length="766" mass="88479">MSRRTNFIDGNDSFREQNLRFVRNEFEDNINQFFGSGNDAGPANGPGQSDSGAPPRDSIIAQPTPGNYNESPFRSAELDQRRQYLRQLGISRNRAHIMSIASFKVPDFNLGDIRRQRYRLSLEAGDSRQAEVDAIIVRQITAMLELRPGLRHKERPRTPPPPRDIDWHGELEGSRDLRDVVPRQRDASPENVGLFRRFDGDDSQKRRAESSHPGAPTKAEIKRRKMAEKRGFLIGGHKLPYINRSGKLLPQPEDTSYAVTFFEHEPIYNTSIYAINNDEMGPMTDIDDDEEDENTDEEATDNGPTGILRVALRKHHAIRKKINMAWTKLYRSSNFKCWPTWWKAYKWCEPEMNRQLEKFGSLNIRQKFLPIYPKKSTAHVINMVMKAAHFALEENTGSHYRNAKALYVVMNETFLENLSLDAMEQLQDMIRGAPNHLWVYKMRSTVYLWAEYHKIINAKPRNERNFVAIHAQWKSPVFHWMCKQAFDELKVGYCVKSFKLNSNEKFFINVCVAPEVPAPKDVTDEELIAILESTKPGSFRVPMSISEMRTTKDRSDNSVEVCDIAINPKFLAKTKKSQLFNNFFLQIVAEALSEKHNIQISMENTIILTNRKFIGTLVAHRVRNDDVKQAEKFDIAIDSSDFPQVQLKQDKQSSSKPASLVQEIDEEHAAKIRNSWAKSREPIYKLRARVRDEIVDEIRAELYLPNCVSSQEFSLDIGEDRILIESQKHGYFFDKFVSYRLNQERAQALFDKTSKMLQVRIPVLSN</sequence>
<name>B4JQD4_DROGR</name>
<feature type="region of interest" description="Disordered" evidence="4">
    <location>
        <begin position="183"/>
        <end position="221"/>
    </location>
</feature>
<dbReference type="PhylomeDB" id="B4JQD4"/>
<dbReference type="GO" id="GO:0005737">
    <property type="term" value="C:cytoplasm"/>
    <property type="evidence" value="ECO:0007669"/>
    <property type="project" value="TreeGrafter"/>
</dbReference>